<name>A0A4Z2EIS6_9TELE</name>
<evidence type="ECO:0000256" key="1">
    <source>
        <dbReference type="SAM" id="MobiDB-lite"/>
    </source>
</evidence>
<feature type="compositionally biased region" description="Polar residues" evidence="1">
    <location>
        <begin position="1"/>
        <end position="19"/>
    </location>
</feature>
<evidence type="ECO:0000313" key="2">
    <source>
        <dbReference type="EMBL" id="TNN28733.1"/>
    </source>
</evidence>
<dbReference type="AlphaFoldDB" id="A0A4Z2EIS6"/>
<feature type="region of interest" description="Disordered" evidence="1">
    <location>
        <begin position="1"/>
        <end position="62"/>
    </location>
</feature>
<dbReference type="EMBL" id="SRLO01006511">
    <property type="protein sequence ID" value="TNN28733.1"/>
    <property type="molecule type" value="Genomic_DNA"/>
</dbReference>
<dbReference type="Proteomes" id="UP000314294">
    <property type="component" value="Unassembled WGS sequence"/>
</dbReference>
<evidence type="ECO:0000313" key="3">
    <source>
        <dbReference type="Proteomes" id="UP000314294"/>
    </source>
</evidence>
<proteinExistence type="predicted"/>
<gene>
    <name evidence="2" type="ORF">EYF80_061119</name>
</gene>
<sequence length="62" mass="7139">MKTITQRPPLQDQNLTEDQNWLKEQTRTQRQAQYPGCPPGSTSSGGLYMKVRRNSATSYEHQ</sequence>
<protein>
    <submittedName>
        <fullName evidence="2">Uncharacterized protein</fullName>
    </submittedName>
</protein>
<accession>A0A4Z2EIS6</accession>
<keyword evidence="3" id="KW-1185">Reference proteome</keyword>
<organism evidence="2 3">
    <name type="scientific">Liparis tanakae</name>
    <name type="common">Tanaka's snailfish</name>
    <dbReference type="NCBI Taxonomy" id="230148"/>
    <lineage>
        <taxon>Eukaryota</taxon>
        <taxon>Metazoa</taxon>
        <taxon>Chordata</taxon>
        <taxon>Craniata</taxon>
        <taxon>Vertebrata</taxon>
        <taxon>Euteleostomi</taxon>
        <taxon>Actinopterygii</taxon>
        <taxon>Neopterygii</taxon>
        <taxon>Teleostei</taxon>
        <taxon>Neoteleostei</taxon>
        <taxon>Acanthomorphata</taxon>
        <taxon>Eupercaria</taxon>
        <taxon>Perciformes</taxon>
        <taxon>Cottioidei</taxon>
        <taxon>Cottales</taxon>
        <taxon>Liparidae</taxon>
        <taxon>Liparis</taxon>
    </lineage>
</organism>
<comment type="caution">
    <text evidence="2">The sequence shown here is derived from an EMBL/GenBank/DDBJ whole genome shotgun (WGS) entry which is preliminary data.</text>
</comment>
<reference evidence="2 3" key="1">
    <citation type="submission" date="2019-03" db="EMBL/GenBank/DDBJ databases">
        <title>First draft genome of Liparis tanakae, snailfish: a comprehensive survey of snailfish specific genes.</title>
        <authorList>
            <person name="Kim W."/>
            <person name="Song I."/>
            <person name="Jeong J.-H."/>
            <person name="Kim D."/>
            <person name="Kim S."/>
            <person name="Ryu S."/>
            <person name="Song J.Y."/>
            <person name="Lee S.K."/>
        </authorList>
    </citation>
    <scope>NUCLEOTIDE SEQUENCE [LARGE SCALE GENOMIC DNA]</scope>
    <source>
        <tissue evidence="2">Muscle</tissue>
    </source>
</reference>